<dbReference type="Proteomes" id="UP000004738">
    <property type="component" value="Unassembled WGS sequence"/>
</dbReference>
<organism evidence="2 3">
    <name type="scientific">Solibacillus isronensis B3W22</name>
    <dbReference type="NCBI Taxonomy" id="1224748"/>
    <lineage>
        <taxon>Bacteria</taxon>
        <taxon>Bacillati</taxon>
        <taxon>Bacillota</taxon>
        <taxon>Bacilli</taxon>
        <taxon>Bacillales</taxon>
        <taxon>Caryophanaceae</taxon>
        <taxon>Solibacillus</taxon>
    </lineage>
</organism>
<evidence type="ECO:0000313" key="2">
    <source>
        <dbReference type="EMBL" id="EKB43348.1"/>
    </source>
</evidence>
<reference evidence="2 3" key="1">
    <citation type="journal article" date="2012" name="J. Bacteriol.">
        <title>Draft Genome Sequence of Bacillus isronensis Strain B3W22, Isolated from the Upper Atmosphere.</title>
        <authorList>
            <person name="Shivaji S."/>
            <person name="Ara S."/>
            <person name="Singh S.K."/>
            <person name="Bandi S."/>
            <person name="Singh A."/>
            <person name="Pinnaka A.K."/>
        </authorList>
    </citation>
    <scope>NUCLEOTIDE SEQUENCE [LARGE SCALE GENOMIC DNA]</scope>
    <source>
        <strain evidence="2 3">B3W22</strain>
    </source>
</reference>
<comment type="caution">
    <text evidence="2">The sequence shown here is derived from an EMBL/GenBank/DDBJ whole genome shotgun (WGS) entry which is preliminary data.</text>
</comment>
<proteinExistence type="predicted"/>
<dbReference type="InterPro" id="IPR014966">
    <property type="entry name" value="FRG-dom"/>
</dbReference>
<feature type="domain" description="FRG" evidence="1">
    <location>
        <begin position="31"/>
        <end position="133"/>
    </location>
</feature>
<dbReference type="AlphaFoldDB" id="K1KXL0"/>
<dbReference type="Pfam" id="PF08867">
    <property type="entry name" value="FRG"/>
    <property type="match status" value="1"/>
</dbReference>
<dbReference type="SMART" id="SM00901">
    <property type="entry name" value="FRG"/>
    <property type="match status" value="1"/>
</dbReference>
<name>K1KXL0_9BACL</name>
<sequence length="371" mass="43619">MIQSDMLKEKSGTTVYSIEGYLKEVKKITQSGKKYVFRGEPRHYSTTCMPNIYRNPLKYSHSNFEINVLEKVRSEGLDNKNEYLLTAIEAQHGGFPSRLLDITYNCLIALHFAVTPFYNEDRKKYDDKNGVVILLEVENMYLPSSEQLETFYYKELLNPDSIYNKLPIFSNHFKMLDFYSKNDRIRAQQGGFILFCGNEFRSLPNYIMNNIIIAGDAKERIRKELLELFNISNAYVYPESNNLVEPFINSTSIYSQSSQINLKSELEEMFLKFKKQYLFLKNELVNKVDKFCNIEIIEYIKTIEGYLKNIYLDLEMSKRSLGMFTKEERELIIEFESRLDEYISSEIELLNYILISSNISFSLLKQIKGDY</sequence>
<evidence type="ECO:0000259" key="1">
    <source>
        <dbReference type="SMART" id="SM00901"/>
    </source>
</evidence>
<accession>K1KXL0</accession>
<gene>
    <name evidence="2" type="ORF">B857_03864</name>
</gene>
<evidence type="ECO:0000313" key="3">
    <source>
        <dbReference type="Proteomes" id="UP000004738"/>
    </source>
</evidence>
<dbReference type="RefSeq" id="WP_008408971.1">
    <property type="nucleotide sequence ID" value="NZ_AMCK01000038.1"/>
</dbReference>
<dbReference type="EMBL" id="AMCK01000038">
    <property type="protein sequence ID" value="EKB43348.1"/>
    <property type="molecule type" value="Genomic_DNA"/>
</dbReference>
<protein>
    <submittedName>
        <fullName evidence="2">FRG domain protein</fullName>
    </submittedName>
</protein>
<keyword evidence="3" id="KW-1185">Reference proteome</keyword>
<dbReference type="PATRIC" id="fig|1224748.3.peg.3822"/>